<dbReference type="Proteomes" id="UP000770661">
    <property type="component" value="Unassembled WGS sequence"/>
</dbReference>
<organism evidence="1 2">
    <name type="scientific">Chionoecetes opilio</name>
    <name type="common">Atlantic snow crab</name>
    <name type="synonym">Cancer opilio</name>
    <dbReference type="NCBI Taxonomy" id="41210"/>
    <lineage>
        <taxon>Eukaryota</taxon>
        <taxon>Metazoa</taxon>
        <taxon>Ecdysozoa</taxon>
        <taxon>Arthropoda</taxon>
        <taxon>Crustacea</taxon>
        <taxon>Multicrustacea</taxon>
        <taxon>Malacostraca</taxon>
        <taxon>Eumalacostraca</taxon>
        <taxon>Eucarida</taxon>
        <taxon>Decapoda</taxon>
        <taxon>Pleocyemata</taxon>
        <taxon>Brachyura</taxon>
        <taxon>Eubrachyura</taxon>
        <taxon>Majoidea</taxon>
        <taxon>Majidae</taxon>
        <taxon>Chionoecetes</taxon>
    </lineage>
</organism>
<accession>A0A8J5CUN5</accession>
<dbReference type="AlphaFoldDB" id="A0A8J5CUN5"/>
<keyword evidence="2" id="KW-1185">Reference proteome</keyword>
<gene>
    <name evidence="1" type="ORF">GWK47_048141</name>
</gene>
<sequence length="515" mass="57150">MQCFSTLQINWDILRAKRSALTAYNFEQLVFLKGNLGRVLLDKKEEEGQGDDKEDEEELEKVSETIEHFLLQCPRFHSHRVVLHSHLLTLNVATFDLPTLLAAAGVPPSRQHAVIRLTCAFLRKTAIRSVIDYSAPCLPGLRQCLLSSLEVAQNEDLRTILRAPRWTRLHTLRAEFGLPSLQHRILERTSTFVARFVRRRPTEQVTTQILRTYQQPANQDLDRNWVHSAADATRAVGISAAVQAGPDLPHPDFASPPPWQPKPISIVRPGAAKPKATLPTIVRQESLAAICAISTPGTTTYFTDGSVIEYGAAGAAFVCEGHVHSCRITDGVSAFQAELTAMQCALEHIRKLRIAGNERADQAARHAATNKPVSVRLSPSLSLIKSRVSAAVKRLDKAAFEDLLAEGSVSAMWYATVTRFEPFFLPYTMDPRTVTSLHRLRLGYLGTTQMTNEAANPCEHCLEVEESQLLHYVLHCPSIARLRLYRHTTYPREVKTAASVLGAVPLNVLAEVVAS</sequence>
<evidence type="ECO:0000313" key="2">
    <source>
        <dbReference type="Proteomes" id="UP000770661"/>
    </source>
</evidence>
<evidence type="ECO:0008006" key="3">
    <source>
        <dbReference type="Google" id="ProtNLM"/>
    </source>
</evidence>
<evidence type="ECO:0000313" key="1">
    <source>
        <dbReference type="EMBL" id="KAG0720630.1"/>
    </source>
</evidence>
<dbReference type="SUPFAM" id="SSF53098">
    <property type="entry name" value="Ribonuclease H-like"/>
    <property type="match status" value="1"/>
</dbReference>
<name>A0A8J5CUN5_CHIOP</name>
<comment type="caution">
    <text evidence="1">The sequence shown here is derived from an EMBL/GenBank/DDBJ whole genome shotgun (WGS) entry which is preliminary data.</text>
</comment>
<reference evidence="1" key="1">
    <citation type="submission" date="2020-07" db="EMBL/GenBank/DDBJ databases">
        <title>The High-quality genome of the commercially important snow crab, Chionoecetes opilio.</title>
        <authorList>
            <person name="Jeong J.-H."/>
            <person name="Ryu S."/>
        </authorList>
    </citation>
    <scope>NUCLEOTIDE SEQUENCE</scope>
    <source>
        <strain evidence="1">MADBK_172401_WGS</strain>
        <tissue evidence="1">Digestive gland</tissue>
    </source>
</reference>
<proteinExistence type="predicted"/>
<dbReference type="OrthoDB" id="6366904at2759"/>
<protein>
    <recommendedName>
        <fullName evidence="3">RNase H type-1 domain-containing protein</fullName>
    </recommendedName>
</protein>
<dbReference type="InterPro" id="IPR012337">
    <property type="entry name" value="RNaseH-like_sf"/>
</dbReference>
<dbReference type="EMBL" id="JACEEZ010012561">
    <property type="protein sequence ID" value="KAG0720630.1"/>
    <property type="molecule type" value="Genomic_DNA"/>
</dbReference>